<dbReference type="EMBL" id="KE124135">
    <property type="protein sequence ID" value="EPB82020.1"/>
    <property type="molecule type" value="Genomic_DNA"/>
</dbReference>
<dbReference type="InParanoid" id="S2JQI3"/>
<feature type="non-terminal residue" evidence="1">
    <location>
        <position position="128"/>
    </location>
</feature>
<evidence type="ECO:0000313" key="2">
    <source>
        <dbReference type="Proteomes" id="UP000014254"/>
    </source>
</evidence>
<evidence type="ECO:0000313" key="1">
    <source>
        <dbReference type="EMBL" id="EPB82020.1"/>
    </source>
</evidence>
<protein>
    <submittedName>
        <fullName evidence="1">Uncharacterized protein</fullName>
    </submittedName>
</protein>
<feature type="non-terminal residue" evidence="1">
    <location>
        <position position="1"/>
    </location>
</feature>
<gene>
    <name evidence="1" type="ORF">HMPREF1544_11262</name>
</gene>
<dbReference type="OrthoDB" id="2269335at2759"/>
<organism evidence="1 2">
    <name type="scientific">Mucor circinelloides f. circinelloides (strain 1006PhL)</name>
    <name type="common">Mucormycosis agent</name>
    <name type="synonym">Calyptromyces circinelloides</name>
    <dbReference type="NCBI Taxonomy" id="1220926"/>
    <lineage>
        <taxon>Eukaryota</taxon>
        <taxon>Fungi</taxon>
        <taxon>Fungi incertae sedis</taxon>
        <taxon>Mucoromycota</taxon>
        <taxon>Mucoromycotina</taxon>
        <taxon>Mucoromycetes</taxon>
        <taxon>Mucorales</taxon>
        <taxon>Mucorineae</taxon>
        <taxon>Mucoraceae</taxon>
        <taxon>Mucor</taxon>
    </lineage>
</organism>
<dbReference type="Proteomes" id="UP000014254">
    <property type="component" value="Unassembled WGS sequence"/>
</dbReference>
<accession>S2JQI3</accession>
<keyword evidence="2" id="KW-1185">Reference proteome</keyword>
<name>S2JQI3_MUCC1</name>
<sequence length="128" mass="14584">SECHSSIVKSLKSAGLLPPDQKNVKLDFIFFHTATSIDGLICQDKPTDNESKKDRKKTMDLREKVLLQYWRLLLPFPECITYYLIAVSCQFSKFKLNIEGTNKLIDKVTMHSILKTIIIPSSNEHNGA</sequence>
<reference evidence="2" key="1">
    <citation type="submission" date="2013-05" db="EMBL/GenBank/DDBJ databases">
        <title>The Genome sequence of Mucor circinelloides f. circinelloides 1006PhL.</title>
        <authorList>
            <consortium name="The Broad Institute Genomics Platform"/>
            <person name="Cuomo C."/>
            <person name="Earl A."/>
            <person name="Findley K."/>
            <person name="Lee S.C."/>
            <person name="Walker B."/>
            <person name="Young S."/>
            <person name="Zeng Q."/>
            <person name="Gargeya S."/>
            <person name="Fitzgerald M."/>
            <person name="Haas B."/>
            <person name="Abouelleil A."/>
            <person name="Allen A.W."/>
            <person name="Alvarado L."/>
            <person name="Arachchi H.M."/>
            <person name="Berlin A.M."/>
            <person name="Chapman S.B."/>
            <person name="Gainer-Dewar J."/>
            <person name="Goldberg J."/>
            <person name="Griggs A."/>
            <person name="Gujja S."/>
            <person name="Hansen M."/>
            <person name="Howarth C."/>
            <person name="Imamovic A."/>
            <person name="Ireland A."/>
            <person name="Larimer J."/>
            <person name="McCowan C."/>
            <person name="Murphy C."/>
            <person name="Pearson M."/>
            <person name="Poon T.W."/>
            <person name="Priest M."/>
            <person name="Roberts A."/>
            <person name="Saif S."/>
            <person name="Shea T."/>
            <person name="Sisk P."/>
            <person name="Sykes S."/>
            <person name="Wortman J."/>
            <person name="Nusbaum C."/>
            <person name="Birren B."/>
        </authorList>
    </citation>
    <scope>NUCLEOTIDE SEQUENCE [LARGE SCALE GENOMIC DNA]</scope>
    <source>
        <strain evidence="2">1006PhL</strain>
    </source>
</reference>
<proteinExistence type="predicted"/>
<dbReference type="AlphaFoldDB" id="S2JQI3"/>
<dbReference type="VEuPathDB" id="FungiDB:HMPREF1544_11262"/>